<reference evidence="1" key="1">
    <citation type="submission" date="2014-05" db="EMBL/GenBank/DDBJ databases">
        <authorList>
            <person name="Chronopoulou M."/>
        </authorList>
    </citation>
    <scope>NUCLEOTIDE SEQUENCE</scope>
    <source>
        <tissue evidence="1">Whole organism</tissue>
    </source>
</reference>
<dbReference type="EMBL" id="HACA01031681">
    <property type="protein sequence ID" value="CDW49042.1"/>
    <property type="molecule type" value="Transcribed_RNA"/>
</dbReference>
<name>A0A0K2VFS5_LEPSM</name>
<evidence type="ECO:0000313" key="1">
    <source>
        <dbReference type="EMBL" id="CDW49042.1"/>
    </source>
</evidence>
<organism evidence="1">
    <name type="scientific">Lepeophtheirus salmonis</name>
    <name type="common">Salmon louse</name>
    <name type="synonym">Caligus salmonis</name>
    <dbReference type="NCBI Taxonomy" id="72036"/>
    <lineage>
        <taxon>Eukaryota</taxon>
        <taxon>Metazoa</taxon>
        <taxon>Ecdysozoa</taxon>
        <taxon>Arthropoda</taxon>
        <taxon>Crustacea</taxon>
        <taxon>Multicrustacea</taxon>
        <taxon>Hexanauplia</taxon>
        <taxon>Copepoda</taxon>
        <taxon>Siphonostomatoida</taxon>
        <taxon>Caligidae</taxon>
        <taxon>Lepeophtheirus</taxon>
    </lineage>
</organism>
<protein>
    <submittedName>
        <fullName evidence="1">Uncharacterized protein</fullName>
    </submittedName>
</protein>
<sequence>MFLIVNLSAEVVFD</sequence>
<accession>A0A0K2VFS5</accession>
<proteinExistence type="predicted"/>